<dbReference type="RefSeq" id="WP_100734061.1">
    <property type="nucleotide sequence ID" value="NZ_NPDZ01000001.1"/>
</dbReference>
<dbReference type="EC" id="2.7.13.3" evidence="3"/>
<dbReference type="EMBL" id="NPDZ01000001">
    <property type="protein sequence ID" value="PJZ75079.1"/>
    <property type="molecule type" value="Genomic_DNA"/>
</dbReference>
<dbReference type="Gene3D" id="3.30.565.10">
    <property type="entry name" value="Histidine kinase-like ATPase, C-terminal domain"/>
    <property type="match status" value="1"/>
</dbReference>
<dbReference type="PANTHER" id="PTHR45339">
    <property type="entry name" value="HYBRID SIGNAL TRANSDUCTION HISTIDINE KINASE J"/>
    <property type="match status" value="1"/>
</dbReference>
<dbReference type="SMART" id="SM00448">
    <property type="entry name" value="REC"/>
    <property type="match status" value="1"/>
</dbReference>
<keyword evidence="4 13" id="KW-0597">Phosphoprotein</keyword>
<dbReference type="PROSITE" id="PS50109">
    <property type="entry name" value="HIS_KIN"/>
    <property type="match status" value="1"/>
</dbReference>
<evidence type="ECO:0000256" key="14">
    <source>
        <dbReference type="SAM" id="Phobius"/>
    </source>
</evidence>
<evidence type="ECO:0000256" key="1">
    <source>
        <dbReference type="ARBA" id="ARBA00000085"/>
    </source>
</evidence>
<feature type="domain" description="Histidine kinase" evidence="15">
    <location>
        <begin position="458"/>
        <end position="680"/>
    </location>
</feature>
<dbReference type="Proteomes" id="UP000231990">
    <property type="component" value="Unassembled WGS sequence"/>
</dbReference>
<dbReference type="SMART" id="SM00388">
    <property type="entry name" value="HisKA"/>
    <property type="match status" value="1"/>
</dbReference>
<protein>
    <recommendedName>
        <fullName evidence="3">histidine kinase</fullName>
        <ecNumber evidence="3">2.7.13.3</ecNumber>
    </recommendedName>
</protein>
<name>A0A2M9ZSY7_9LEPT</name>
<dbReference type="InterPro" id="IPR001789">
    <property type="entry name" value="Sig_transdc_resp-reg_receiver"/>
</dbReference>
<evidence type="ECO:0000256" key="13">
    <source>
        <dbReference type="PROSITE-ProRule" id="PRU00169"/>
    </source>
</evidence>
<evidence type="ECO:0000313" key="18">
    <source>
        <dbReference type="Proteomes" id="UP000231990"/>
    </source>
</evidence>
<evidence type="ECO:0000256" key="4">
    <source>
        <dbReference type="ARBA" id="ARBA00022553"/>
    </source>
</evidence>
<comment type="subcellular location">
    <subcellularLocation>
        <location evidence="2">Membrane</location>
    </subcellularLocation>
</comment>
<gene>
    <name evidence="17" type="ORF">CH373_03420</name>
</gene>
<dbReference type="SMART" id="SM00387">
    <property type="entry name" value="HATPase_c"/>
    <property type="match status" value="1"/>
</dbReference>
<feature type="transmembrane region" description="Helical" evidence="14">
    <location>
        <begin position="319"/>
        <end position="343"/>
    </location>
</feature>
<dbReference type="PANTHER" id="PTHR45339:SF1">
    <property type="entry name" value="HYBRID SIGNAL TRANSDUCTION HISTIDINE KINASE J"/>
    <property type="match status" value="1"/>
</dbReference>
<dbReference type="InterPro" id="IPR011006">
    <property type="entry name" value="CheY-like_superfamily"/>
</dbReference>
<dbReference type="Pfam" id="PF00512">
    <property type="entry name" value="HisKA"/>
    <property type="match status" value="1"/>
</dbReference>
<feature type="modified residue" description="4-aspartylphosphate" evidence="13">
    <location>
        <position position="752"/>
    </location>
</feature>
<dbReference type="InterPro" id="IPR036890">
    <property type="entry name" value="HATPase_C_sf"/>
</dbReference>
<dbReference type="CDD" id="cd00082">
    <property type="entry name" value="HisKA"/>
    <property type="match status" value="1"/>
</dbReference>
<dbReference type="GO" id="GO:0005524">
    <property type="term" value="F:ATP binding"/>
    <property type="evidence" value="ECO:0007669"/>
    <property type="project" value="UniProtKB-KW"/>
</dbReference>
<dbReference type="GO" id="GO:0016020">
    <property type="term" value="C:membrane"/>
    <property type="evidence" value="ECO:0007669"/>
    <property type="project" value="UniProtKB-SubCell"/>
</dbReference>
<reference evidence="17 18" key="1">
    <citation type="submission" date="2017-07" db="EMBL/GenBank/DDBJ databases">
        <title>Leptospira spp. isolated from tropical soils.</title>
        <authorList>
            <person name="Thibeaux R."/>
            <person name="Iraola G."/>
            <person name="Ferres I."/>
            <person name="Bierque E."/>
            <person name="Girault D."/>
            <person name="Soupe-Gilbert M.-E."/>
            <person name="Picardeau M."/>
            <person name="Goarant C."/>
        </authorList>
    </citation>
    <scope>NUCLEOTIDE SEQUENCE [LARGE SCALE GENOMIC DNA]</scope>
    <source>
        <strain evidence="17 18">FH1-B-B1</strain>
    </source>
</reference>
<dbReference type="GO" id="GO:0000155">
    <property type="term" value="F:phosphorelay sensor kinase activity"/>
    <property type="evidence" value="ECO:0007669"/>
    <property type="project" value="InterPro"/>
</dbReference>
<feature type="transmembrane region" description="Helical" evidence="14">
    <location>
        <begin position="292"/>
        <end position="313"/>
    </location>
</feature>
<proteinExistence type="predicted"/>
<evidence type="ECO:0000256" key="3">
    <source>
        <dbReference type="ARBA" id="ARBA00012438"/>
    </source>
</evidence>
<keyword evidence="8" id="KW-0418">Kinase</keyword>
<dbReference type="PRINTS" id="PR00344">
    <property type="entry name" value="BCTRLSENSOR"/>
</dbReference>
<accession>A0A2M9ZSY7</accession>
<dbReference type="Gene3D" id="3.40.50.2300">
    <property type="match status" value="1"/>
</dbReference>
<dbReference type="SUPFAM" id="SSF52172">
    <property type="entry name" value="CheY-like"/>
    <property type="match status" value="1"/>
</dbReference>
<keyword evidence="10 14" id="KW-1133">Transmembrane helix</keyword>
<evidence type="ECO:0000256" key="11">
    <source>
        <dbReference type="ARBA" id="ARBA00023012"/>
    </source>
</evidence>
<keyword evidence="7" id="KW-0547">Nucleotide-binding</keyword>
<dbReference type="CDD" id="cd17546">
    <property type="entry name" value="REC_hyHK_CKI1_RcsC-like"/>
    <property type="match status" value="1"/>
</dbReference>
<evidence type="ECO:0000256" key="5">
    <source>
        <dbReference type="ARBA" id="ARBA00022679"/>
    </source>
</evidence>
<comment type="caution">
    <text evidence="17">The sequence shown here is derived from an EMBL/GenBank/DDBJ whole genome shotgun (WGS) entry which is preliminary data.</text>
</comment>
<evidence type="ECO:0000256" key="6">
    <source>
        <dbReference type="ARBA" id="ARBA00022692"/>
    </source>
</evidence>
<feature type="transmembrane region" description="Helical" evidence="14">
    <location>
        <begin position="379"/>
        <end position="399"/>
    </location>
</feature>
<evidence type="ECO:0000256" key="8">
    <source>
        <dbReference type="ARBA" id="ARBA00022777"/>
    </source>
</evidence>
<dbReference type="CDD" id="cd16922">
    <property type="entry name" value="HATPase_EvgS-ArcB-TorS-like"/>
    <property type="match status" value="1"/>
</dbReference>
<feature type="transmembrane region" description="Helical" evidence="14">
    <location>
        <begin position="350"/>
        <end position="373"/>
    </location>
</feature>
<dbReference type="AlphaFoldDB" id="A0A2M9ZSY7"/>
<dbReference type="FunFam" id="3.30.565.10:FF:000010">
    <property type="entry name" value="Sensor histidine kinase RcsC"/>
    <property type="match status" value="1"/>
</dbReference>
<dbReference type="InterPro" id="IPR011623">
    <property type="entry name" value="7TMR_DISM_rcpt_extracell_dom1"/>
</dbReference>
<dbReference type="Gene3D" id="1.10.287.130">
    <property type="match status" value="1"/>
</dbReference>
<dbReference type="PROSITE" id="PS50110">
    <property type="entry name" value="RESPONSE_REGULATORY"/>
    <property type="match status" value="1"/>
</dbReference>
<dbReference type="SUPFAM" id="SSF47384">
    <property type="entry name" value="Homodimeric domain of signal transducing histidine kinase"/>
    <property type="match status" value="1"/>
</dbReference>
<keyword evidence="5" id="KW-0808">Transferase</keyword>
<evidence type="ECO:0000313" key="17">
    <source>
        <dbReference type="EMBL" id="PJZ75079.1"/>
    </source>
</evidence>
<feature type="domain" description="Response regulatory" evidence="16">
    <location>
        <begin position="703"/>
        <end position="817"/>
    </location>
</feature>
<evidence type="ECO:0000256" key="10">
    <source>
        <dbReference type="ARBA" id="ARBA00022989"/>
    </source>
</evidence>
<evidence type="ECO:0000256" key="2">
    <source>
        <dbReference type="ARBA" id="ARBA00004370"/>
    </source>
</evidence>
<dbReference type="Pfam" id="PF00072">
    <property type="entry name" value="Response_reg"/>
    <property type="match status" value="1"/>
</dbReference>
<evidence type="ECO:0000259" key="16">
    <source>
        <dbReference type="PROSITE" id="PS50110"/>
    </source>
</evidence>
<keyword evidence="12 14" id="KW-0472">Membrane</keyword>
<feature type="transmembrane region" description="Helical" evidence="14">
    <location>
        <begin position="202"/>
        <end position="220"/>
    </location>
</feature>
<keyword evidence="11" id="KW-0902">Two-component regulatory system</keyword>
<evidence type="ECO:0000256" key="12">
    <source>
        <dbReference type="ARBA" id="ARBA00023136"/>
    </source>
</evidence>
<feature type="transmembrane region" description="Helical" evidence="14">
    <location>
        <begin position="227"/>
        <end position="245"/>
    </location>
</feature>
<dbReference type="Pfam" id="PF07695">
    <property type="entry name" value="7TMR-DISM_7TM"/>
    <property type="match status" value="1"/>
</dbReference>
<keyword evidence="6 14" id="KW-0812">Transmembrane</keyword>
<comment type="catalytic activity">
    <reaction evidence="1">
        <text>ATP + protein L-histidine = ADP + protein N-phospho-L-histidine.</text>
        <dbReference type="EC" id="2.7.13.3"/>
    </reaction>
</comment>
<evidence type="ECO:0000256" key="9">
    <source>
        <dbReference type="ARBA" id="ARBA00022840"/>
    </source>
</evidence>
<dbReference type="InterPro" id="IPR003661">
    <property type="entry name" value="HisK_dim/P_dom"/>
</dbReference>
<dbReference type="Pfam" id="PF02518">
    <property type="entry name" value="HATPase_c"/>
    <property type="match status" value="1"/>
</dbReference>
<dbReference type="InterPro" id="IPR003594">
    <property type="entry name" value="HATPase_dom"/>
</dbReference>
<organism evidence="17 18">
    <name type="scientific">Leptospira perolatii</name>
    <dbReference type="NCBI Taxonomy" id="2023191"/>
    <lineage>
        <taxon>Bacteria</taxon>
        <taxon>Pseudomonadati</taxon>
        <taxon>Spirochaetota</taxon>
        <taxon>Spirochaetia</taxon>
        <taxon>Leptospirales</taxon>
        <taxon>Leptospiraceae</taxon>
        <taxon>Leptospira</taxon>
    </lineage>
</organism>
<dbReference type="InterPro" id="IPR005467">
    <property type="entry name" value="His_kinase_dom"/>
</dbReference>
<feature type="transmembrane region" description="Helical" evidence="14">
    <location>
        <begin position="265"/>
        <end position="285"/>
    </location>
</feature>
<evidence type="ECO:0000259" key="15">
    <source>
        <dbReference type="PROSITE" id="PS50109"/>
    </source>
</evidence>
<dbReference type="InterPro" id="IPR036097">
    <property type="entry name" value="HisK_dim/P_sf"/>
</dbReference>
<dbReference type="SUPFAM" id="SSF55874">
    <property type="entry name" value="ATPase domain of HSP90 chaperone/DNA topoisomerase II/histidine kinase"/>
    <property type="match status" value="1"/>
</dbReference>
<evidence type="ECO:0000256" key="7">
    <source>
        <dbReference type="ARBA" id="ARBA00022741"/>
    </source>
</evidence>
<sequence>MRKILFCISLICLLSCKQGFRSKLLATQGELDLKSWDYSQSTIQLSGEWEFHPNEFLISDSLADSTVYKFVFIPRDWDSKYRTAYPLYNSNASKRGSLRLKIYLPNNAKDLSIRLPYQDTTYRIYIDGKLLANVQKSDSNNTDFSLFLGAVVKTIPLRGPILELVLEIEDIGQIDYGIWNGLQIGSSEIIFSNIYRDVTLEISIASSVFVLSLYHFGIFLTRRKSKAPLYFAIFCFAAAIRVLFINNRSLDTLFPEISSALSLRVEYISTYTFGSLLYIYAAANYRKEFHRFTIPVALTFLVFFVGIAVISPMQVYTKLLLPFEVFLVLGCIYVLGGSILAVLRKREGALIFLVGICVILLAAINDLLFNQYLIQTASIILPAFFIFIFMQSFAITLSFSRAYNQSENVSKELKSTNRNLNQVRILLERNVESRTKELREAKERAEEEARYRYEFLATMSHEVRTPLNGLMGTANLLSETPLNEEQKEYLDIIKLSGENLLHLVNQLLDLSKIENNRFQLEEIPFDPYGVIQKAVRVIRARADEKRIKLEIQYSNRHPGIFSGDENRIQQVLLNLLSNAVKFSNSGDKISVGVKFVGEDSNSRILEFFVEDTGIGIAPEKMSSLFEPFVQADSSVSRKYGGSGLGLTISKKLVELLGGSIQVESKLGEGSRFSFKIPFPQEEEDLALAVGEADSAPEPLRPMRILLAEDQSFSRSVGKDTLEKLGMIVETASDGREALHKLQEAKFDIALLDINMPEMTGTEVVRILRQKGGSIPQLVAWTAQSFPNSEKDFKSAGFDLYLRKPCLIYDWDRFLRNI</sequence>
<dbReference type="FunFam" id="1.10.287.130:FF:000004">
    <property type="entry name" value="Ethylene receptor 1"/>
    <property type="match status" value="1"/>
</dbReference>
<keyword evidence="9" id="KW-0067">ATP-binding</keyword>
<dbReference type="InterPro" id="IPR004358">
    <property type="entry name" value="Sig_transdc_His_kin-like_C"/>
</dbReference>